<dbReference type="InterPro" id="IPR010920">
    <property type="entry name" value="LSM_dom_sf"/>
</dbReference>
<evidence type="ECO:0000256" key="5">
    <source>
        <dbReference type="ARBA" id="ARBA00022989"/>
    </source>
</evidence>
<dbReference type="PANTHER" id="PTHR30221">
    <property type="entry name" value="SMALL-CONDUCTANCE MECHANOSENSITIVE CHANNEL"/>
    <property type="match status" value="1"/>
</dbReference>
<keyword evidence="11" id="KW-1185">Reference proteome</keyword>
<keyword evidence="6 7" id="KW-0472">Membrane</keyword>
<feature type="domain" description="Mechanosensitive ion channel MscS C-terminal" evidence="9">
    <location>
        <begin position="179"/>
        <end position="237"/>
    </location>
</feature>
<accession>A0A521FAR3</accession>
<dbReference type="Gene3D" id="2.30.30.60">
    <property type="match status" value="1"/>
</dbReference>
<dbReference type="InterPro" id="IPR011066">
    <property type="entry name" value="MscS_channel_C_sf"/>
</dbReference>
<dbReference type="SUPFAM" id="SSF82689">
    <property type="entry name" value="Mechanosensitive channel protein MscS (YggB), C-terminal domain"/>
    <property type="match status" value="1"/>
</dbReference>
<feature type="domain" description="Mechanosensitive ion channel MscS" evidence="8">
    <location>
        <begin position="107"/>
        <end position="171"/>
    </location>
</feature>
<keyword evidence="5 7" id="KW-1133">Transmembrane helix</keyword>
<dbReference type="InterPro" id="IPR006685">
    <property type="entry name" value="MscS_channel_2nd"/>
</dbReference>
<evidence type="ECO:0000313" key="11">
    <source>
        <dbReference type="Proteomes" id="UP000317557"/>
    </source>
</evidence>
<dbReference type="AlphaFoldDB" id="A0A521FAR3"/>
<evidence type="ECO:0000259" key="9">
    <source>
        <dbReference type="Pfam" id="PF21082"/>
    </source>
</evidence>
<feature type="transmembrane region" description="Helical" evidence="7">
    <location>
        <begin position="20"/>
        <end position="40"/>
    </location>
</feature>
<dbReference type="Pfam" id="PF00924">
    <property type="entry name" value="MS_channel_2nd"/>
    <property type="match status" value="1"/>
</dbReference>
<organism evidence="10 11">
    <name type="scientific">Gracilimonas mengyeensis</name>
    <dbReference type="NCBI Taxonomy" id="1302730"/>
    <lineage>
        <taxon>Bacteria</taxon>
        <taxon>Pseudomonadati</taxon>
        <taxon>Balneolota</taxon>
        <taxon>Balneolia</taxon>
        <taxon>Balneolales</taxon>
        <taxon>Balneolaceae</taxon>
        <taxon>Gracilimonas</taxon>
    </lineage>
</organism>
<gene>
    <name evidence="10" type="ORF">SAMN06265219_11660</name>
</gene>
<dbReference type="EMBL" id="FXTP01000016">
    <property type="protein sequence ID" value="SMO93267.1"/>
    <property type="molecule type" value="Genomic_DNA"/>
</dbReference>
<evidence type="ECO:0000256" key="6">
    <source>
        <dbReference type="ARBA" id="ARBA00023136"/>
    </source>
</evidence>
<dbReference type="Proteomes" id="UP000317557">
    <property type="component" value="Unassembled WGS sequence"/>
</dbReference>
<evidence type="ECO:0000256" key="2">
    <source>
        <dbReference type="ARBA" id="ARBA00008017"/>
    </source>
</evidence>
<keyword evidence="4 7" id="KW-0812">Transmembrane</keyword>
<dbReference type="InterPro" id="IPR008910">
    <property type="entry name" value="MSC_TM_helix"/>
</dbReference>
<comment type="subcellular location">
    <subcellularLocation>
        <location evidence="1">Cell membrane</location>
        <topology evidence="1">Multi-pass membrane protein</topology>
    </subcellularLocation>
</comment>
<dbReference type="Pfam" id="PF21082">
    <property type="entry name" value="MS_channel_3rd"/>
    <property type="match status" value="1"/>
</dbReference>
<feature type="transmembrane region" description="Helical" evidence="7">
    <location>
        <begin position="61"/>
        <end position="78"/>
    </location>
</feature>
<dbReference type="InterPro" id="IPR049278">
    <property type="entry name" value="MS_channel_C"/>
</dbReference>
<dbReference type="Gene3D" id="3.30.70.100">
    <property type="match status" value="1"/>
</dbReference>
<dbReference type="PANTHER" id="PTHR30221:SF1">
    <property type="entry name" value="SMALL-CONDUCTANCE MECHANOSENSITIVE CHANNEL"/>
    <property type="match status" value="1"/>
</dbReference>
<keyword evidence="3" id="KW-1003">Cell membrane</keyword>
<dbReference type="SUPFAM" id="SSF82861">
    <property type="entry name" value="Mechanosensitive channel protein MscS (YggB), transmembrane region"/>
    <property type="match status" value="1"/>
</dbReference>
<dbReference type="SUPFAM" id="SSF50182">
    <property type="entry name" value="Sm-like ribonucleoproteins"/>
    <property type="match status" value="1"/>
</dbReference>
<dbReference type="RefSeq" id="WP_142455762.1">
    <property type="nucleotide sequence ID" value="NZ_FXTP01000016.1"/>
</dbReference>
<sequence>MQESFELQLQQIADAAPKILGAMLALLVLVIAGKIVSNTLSKLLTGRQAKTVKQTRLLKRLVGWGFNLLGIILALNILGLTQAATGFLAAGGVMAVVLGFAFREIGENLLAGLFLSFSRSFDVGDVIESNGIRGVVERIEVREVHIRTGDGCDIFIPSAIIYKNPLHNFTRDGLRRGDFTIGIDYGDDPQKARELLLEVAKTSDFILSTPAPAVQISGFTPTYVELQVFFWINTFNENPGLVSVKSLVMNACHKKLAEEGFTFSSNVTTAVDMLPVDVNVRSKNSSQGDSV</sequence>
<dbReference type="Gene3D" id="1.10.287.1260">
    <property type="match status" value="1"/>
</dbReference>
<evidence type="ECO:0000256" key="4">
    <source>
        <dbReference type="ARBA" id="ARBA00022692"/>
    </source>
</evidence>
<comment type="similarity">
    <text evidence="2">Belongs to the MscS (TC 1.A.23) family.</text>
</comment>
<evidence type="ECO:0000256" key="3">
    <source>
        <dbReference type="ARBA" id="ARBA00022475"/>
    </source>
</evidence>
<evidence type="ECO:0000313" key="10">
    <source>
        <dbReference type="EMBL" id="SMO93267.1"/>
    </source>
</evidence>
<dbReference type="InterPro" id="IPR045275">
    <property type="entry name" value="MscS_archaea/bacteria_type"/>
</dbReference>
<dbReference type="GO" id="GO:0008381">
    <property type="term" value="F:mechanosensitive monoatomic ion channel activity"/>
    <property type="evidence" value="ECO:0007669"/>
    <property type="project" value="InterPro"/>
</dbReference>
<dbReference type="GO" id="GO:0005886">
    <property type="term" value="C:plasma membrane"/>
    <property type="evidence" value="ECO:0007669"/>
    <property type="project" value="UniProtKB-SubCell"/>
</dbReference>
<name>A0A521FAR3_9BACT</name>
<dbReference type="OrthoDB" id="1522493at2"/>
<dbReference type="InterPro" id="IPR023408">
    <property type="entry name" value="MscS_beta-dom_sf"/>
</dbReference>
<dbReference type="Pfam" id="PF05552">
    <property type="entry name" value="MS_channel_1st_1"/>
    <property type="match status" value="1"/>
</dbReference>
<evidence type="ECO:0000259" key="8">
    <source>
        <dbReference type="Pfam" id="PF00924"/>
    </source>
</evidence>
<evidence type="ECO:0000256" key="7">
    <source>
        <dbReference type="SAM" id="Phobius"/>
    </source>
</evidence>
<feature type="transmembrane region" description="Helical" evidence="7">
    <location>
        <begin position="84"/>
        <end position="102"/>
    </location>
</feature>
<proteinExistence type="inferred from homology"/>
<protein>
    <submittedName>
        <fullName evidence="10">Mechanosensitive ion channel</fullName>
    </submittedName>
</protein>
<dbReference type="InterPro" id="IPR011014">
    <property type="entry name" value="MscS_channel_TM-2"/>
</dbReference>
<reference evidence="10 11" key="1">
    <citation type="submission" date="2017-05" db="EMBL/GenBank/DDBJ databases">
        <authorList>
            <person name="Varghese N."/>
            <person name="Submissions S."/>
        </authorList>
    </citation>
    <scope>NUCLEOTIDE SEQUENCE [LARGE SCALE GENOMIC DNA]</scope>
    <source>
        <strain evidence="10 11">DSM 21985</strain>
    </source>
</reference>
<evidence type="ECO:0000256" key="1">
    <source>
        <dbReference type="ARBA" id="ARBA00004651"/>
    </source>
</evidence>